<dbReference type="InterPro" id="IPR000340">
    <property type="entry name" value="Dual-sp_phosphatase_cat-dom"/>
</dbReference>
<dbReference type="Pfam" id="PF00782">
    <property type="entry name" value="DSPc"/>
    <property type="match status" value="1"/>
</dbReference>
<dbReference type="GO" id="GO:0003779">
    <property type="term" value="F:actin binding"/>
    <property type="evidence" value="ECO:0007669"/>
    <property type="project" value="InterPro"/>
</dbReference>
<dbReference type="PANTHER" id="PTHR45864:SF3">
    <property type="entry name" value="PROTEIN PHOSPHATASE SLINGSHOT HOMOLOG 2"/>
    <property type="match status" value="1"/>
</dbReference>
<dbReference type="Gene3D" id="3.90.190.10">
    <property type="entry name" value="Protein tyrosine phosphatase superfamily"/>
    <property type="match status" value="1"/>
</dbReference>
<dbReference type="PANTHER" id="PTHR45864">
    <property type="entry name" value="SLINGSHOT PROTEIN PHOSPHATASE HOMOLOG"/>
    <property type="match status" value="1"/>
</dbReference>
<dbReference type="SUPFAM" id="SSF52799">
    <property type="entry name" value="(Phosphotyrosine protein) phosphatases II"/>
    <property type="match status" value="1"/>
</dbReference>
<feature type="domain" description="Tyrosine specific protein phosphatases" evidence="2">
    <location>
        <begin position="80"/>
        <end position="134"/>
    </location>
</feature>
<protein>
    <submittedName>
        <fullName evidence="3">Uncharacterized protein</fullName>
    </submittedName>
</protein>
<feature type="domain" description="Tyrosine-protein phosphatase" evidence="1">
    <location>
        <begin position="1"/>
        <end position="156"/>
    </location>
</feature>
<proteinExistence type="predicted"/>
<name>A0A3Q4AQZ6_MOLML</name>
<evidence type="ECO:0000259" key="1">
    <source>
        <dbReference type="PROSITE" id="PS50054"/>
    </source>
</evidence>
<dbReference type="PROSITE" id="PS50054">
    <property type="entry name" value="TYR_PHOSPHATASE_DUAL"/>
    <property type="match status" value="1"/>
</dbReference>
<dbReference type="OMA" id="PLANQHC"/>
<dbReference type="InterPro" id="IPR043587">
    <property type="entry name" value="Phosphatase_SSH-like"/>
</dbReference>
<evidence type="ECO:0000313" key="4">
    <source>
        <dbReference type="Proteomes" id="UP000261620"/>
    </source>
</evidence>
<reference evidence="3" key="2">
    <citation type="submission" date="2025-09" db="UniProtKB">
        <authorList>
            <consortium name="Ensembl"/>
        </authorList>
    </citation>
    <scope>IDENTIFICATION</scope>
</reference>
<sequence length="169" mass="19324">MPAPLANQHCCVPLPFRSKTRERDNFFPGMFEYHNTRVYDGRGHQPTRVLERNLQVHHQSQVGLSRYGLTKISLRSPLCNAVLFLLVSLRKAGAKCLVHCKMGMSYSASTVIAYAMKEYGWSFDMAFDYVKERRAVTKPNPSFRKQLEEYQGILLARCASCRGILVVFT</sequence>
<dbReference type="InterPro" id="IPR000387">
    <property type="entry name" value="Tyr_Pase_dom"/>
</dbReference>
<dbReference type="SMART" id="SM00195">
    <property type="entry name" value="DSPc"/>
    <property type="match status" value="1"/>
</dbReference>
<dbReference type="Proteomes" id="UP000261620">
    <property type="component" value="Unplaced"/>
</dbReference>
<accession>A0A3Q4AQZ6</accession>
<keyword evidence="4" id="KW-1185">Reference proteome</keyword>
<dbReference type="InterPro" id="IPR020422">
    <property type="entry name" value="TYR_PHOSPHATASE_DUAL_dom"/>
</dbReference>
<evidence type="ECO:0000259" key="2">
    <source>
        <dbReference type="PROSITE" id="PS50056"/>
    </source>
</evidence>
<dbReference type="PROSITE" id="PS50056">
    <property type="entry name" value="TYR_PHOSPHATASE_2"/>
    <property type="match status" value="1"/>
</dbReference>
<dbReference type="GO" id="GO:0030837">
    <property type="term" value="P:negative regulation of actin filament polymerization"/>
    <property type="evidence" value="ECO:0007669"/>
    <property type="project" value="InterPro"/>
</dbReference>
<dbReference type="GO" id="GO:0016791">
    <property type="term" value="F:phosphatase activity"/>
    <property type="evidence" value="ECO:0007669"/>
    <property type="project" value="InterPro"/>
</dbReference>
<evidence type="ECO:0000313" key="3">
    <source>
        <dbReference type="Ensembl" id="ENSMMOP00000006915.1"/>
    </source>
</evidence>
<organism evidence="3 4">
    <name type="scientific">Mola mola</name>
    <name type="common">Ocean sunfish</name>
    <name type="synonym">Tetraodon mola</name>
    <dbReference type="NCBI Taxonomy" id="94237"/>
    <lineage>
        <taxon>Eukaryota</taxon>
        <taxon>Metazoa</taxon>
        <taxon>Chordata</taxon>
        <taxon>Craniata</taxon>
        <taxon>Vertebrata</taxon>
        <taxon>Euteleostomi</taxon>
        <taxon>Actinopterygii</taxon>
        <taxon>Neopterygii</taxon>
        <taxon>Teleostei</taxon>
        <taxon>Neoteleostei</taxon>
        <taxon>Acanthomorphata</taxon>
        <taxon>Eupercaria</taxon>
        <taxon>Tetraodontiformes</taxon>
        <taxon>Molidae</taxon>
        <taxon>Mola</taxon>
    </lineage>
</organism>
<dbReference type="STRING" id="94237.ENSMMOP00000006915"/>
<dbReference type="AlphaFoldDB" id="A0A3Q4AQZ6"/>
<dbReference type="InterPro" id="IPR029021">
    <property type="entry name" value="Prot-tyrosine_phosphatase-like"/>
</dbReference>
<reference evidence="3" key="1">
    <citation type="submission" date="2025-08" db="UniProtKB">
        <authorList>
            <consortium name="Ensembl"/>
        </authorList>
    </citation>
    <scope>IDENTIFICATION</scope>
</reference>
<dbReference type="Ensembl" id="ENSMMOT00000007044.1">
    <property type="protein sequence ID" value="ENSMMOP00000006915.1"/>
    <property type="gene ID" value="ENSMMOG00000005379.1"/>
</dbReference>